<sequence length="242" mass="26654">MSGVPSTSRRPPSVVVEDASSSRVSSGTSYRPSRGSREPREIIDGVVAGGVSLVPIPPLQPIPPQQPALPLKPAPSWHTNPSQGLASRADEGATLRRLGRDQQNRDARRSLVYSTKSSQTQDSQELIAELRKEIQTLKQEARGRKDKDQIPTKPRPTKRTHALQREDKDRHARSRGSQHEELSETSSSQSESRSPTPPKIPKKSLNKGEPSRSRPPPYGGRSSLTKKHQSRKTARPGRQNAV</sequence>
<evidence type="ECO:0000256" key="1">
    <source>
        <dbReference type="SAM" id="MobiDB-lite"/>
    </source>
</evidence>
<organism evidence="2">
    <name type="scientific">Fagus sylvatica</name>
    <name type="common">Beechnut</name>
    <dbReference type="NCBI Taxonomy" id="28930"/>
    <lineage>
        <taxon>Eukaryota</taxon>
        <taxon>Viridiplantae</taxon>
        <taxon>Streptophyta</taxon>
        <taxon>Embryophyta</taxon>
        <taxon>Tracheophyta</taxon>
        <taxon>Spermatophyta</taxon>
        <taxon>Magnoliopsida</taxon>
        <taxon>eudicotyledons</taxon>
        <taxon>Gunneridae</taxon>
        <taxon>Pentapetalae</taxon>
        <taxon>rosids</taxon>
        <taxon>fabids</taxon>
        <taxon>Fagales</taxon>
        <taxon>Fagaceae</taxon>
        <taxon>Fagus</taxon>
    </lineage>
</organism>
<dbReference type="EMBL" id="OIVN01006245">
    <property type="protein sequence ID" value="SPD28770.1"/>
    <property type="molecule type" value="Genomic_DNA"/>
</dbReference>
<dbReference type="AlphaFoldDB" id="A0A2N9IWZ5"/>
<feature type="compositionally biased region" description="Low complexity" evidence="1">
    <location>
        <begin position="184"/>
        <end position="194"/>
    </location>
</feature>
<feature type="compositionally biased region" description="Pro residues" evidence="1">
    <location>
        <begin position="55"/>
        <end position="73"/>
    </location>
</feature>
<feature type="compositionally biased region" description="Low complexity" evidence="1">
    <location>
        <begin position="21"/>
        <end position="33"/>
    </location>
</feature>
<gene>
    <name evidence="2" type="ORF">FSB_LOCUS56652</name>
</gene>
<proteinExistence type="predicted"/>
<feature type="region of interest" description="Disordered" evidence="1">
    <location>
        <begin position="1"/>
        <end position="242"/>
    </location>
</feature>
<feature type="compositionally biased region" description="Polar residues" evidence="1">
    <location>
        <begin position="1"/>
        <end position="10"/>
    </location>
</feature>
<feature type="compositionally biased region" description="Basic and acidic residues" evidence="1">
    <location>
        <begin position="128"/>
        <end position="150"/>
    </location>
</feature>
<evidence type="ECO:0000313" key="2">
    <source>
        <dbReference type="EMBL" id="SPD28770.1"/>
    </source>
</evidence>
<reference evidence="2" key="1">
    <citation type="submission" date="2018-02" db="EMBL/GenBank/DDBJ databases">
        <authorList>
            <person name="Cohen D.B."/>
            <person name="Kent A.D."/>
        </authorList>
    </citation>
    <scope>NUCLEOTIDE SEQUENCE</scope>
</reference>
<accession>A0A2N9IWZ5</accession>
<feature type="compositionally biased region" description="Polar residues" evidence="1">
    <location>
        <begin position="112"/>
        <end position="124"/>
    </location>
</feature>
<name>A0A2N9IWZ5_FAGSY</name>
<feature type="compositionally biased region" description="Basic residues" evidence="1">
    <location>
        <begin position="224"/>
        <end position="235"/>
    </location>
</feature>
<feature type="compositionally biased region" description="Basic and acidic residues" evidence="1">
    <location>
        <begin position="88"/>
        <end position="109"/>
    </location>
</feature>
<protein>
    <submittedName>
        <fullName evidence="2">Uncharacterized protein</fullName>
    </submittedName>
</protein>